<feature type="region of interest" description="Disordered" evidence="1">
    <location>
        <begin position="83"/>
        <end position="108"/>
    </location>
</feature>
<evidence type="ECO:0000256" key="1">
    <source>
        <dbReference type="SAM" id="MobiDB-lite"/>
    </source>
</evidence>
<comment type="caution">
    <text evidence="2">The sequence shown here is derived from an EMBL/GenBank/DDBJ whole genome shotgun (WGS) entry which is preliminary data.</text>
</comment>
<dbReference type="EMBL" id="BTRK01000001">
    <property type="protein sequence ID" value="GMR31627.1"/>
    <property type="molecule type" value="Genomic_DNA"/>
</dbReference>
<feature type="non-terminal residue" evidence="2">
    <location>
        <position position="1"/>
    </location>
</feature>
<feature type="non-terminal residue" evidence="2">
    <location>
        <position position="108"/>
    </location>
</feature>
<dbReference type="AlphaFoldDB" id="A0AAN4YZA7"/>
<name>A0AAN4YZA7_9BILA</name>
<keyword evidence="3" id="KW-1185">Reference proteome</keyword>
<reference evidence="3" key="1">
    <citation type="submission" date="2022-10" db="EMBL/GenBank/DDBJ databases">
        <title>Genome assembly of Pristionchus species.</title>
        <authorList>
            <person name="Yoshida K."/>
            <person name="Sommer R.J."/>
        </authorList>
    </citation>
    <scope>NUCLEOTIDE SEQUENCE [LARGE SCALE GENOMIC DNA]</scope>
    <source>
        <strain evidence="3">RS5460</strain>
    </source>
</reference>
<organism evidence="2 3">
    <name type="scientific">Pristionchus mayeri</name>
    <dbReference type="NCBI Taxonomy" id="1317129"/>
    <lineage>
        <taxon>Eukaryota</taxon>
        <taxon>Metazoa</taxon>
        <taxon>Ecdysozoa</taxon>
        <taxon>Nematoda</taxon>
        <taxon>Chromadorea</taxon>
        <taxon>Rhabditida</taxon>
        <taxon>Rhabditina</taxon>
        <taxon>Diplogasteromorpha</taxon>
        <taxon>Diplogasteroidea</taxon>
        <taxon>Neodiplogasteridae</taxon>
        <taxon>Pristionchus</taxon>
    </lineage>
</organism>
<accession>A0AAN4YZA7</accession>
<protein>
    <submittedName>
        <fullName evidence="2">Uncharacterized protein</fullName>
    </submittedName>
</protein>
<dbReference type="Proteomes" id="UP001328107">
    <property type="component" value="Unassembled WGS sequence"/>
</dbReference>
<feature type="compositionally biased region" description="Basic and acidic residues" evidence="1">
    <location>
        <begin position="21"/>
        <end position="40"/>
    </location>
</feature>
<feature type="region of interest" description="Disordered" evidence="1">
    <location>
        <begin position="1"/>
        <end position="44"/>
    </location>
</feature>
<sequence length="108" mass="11761">KIRDQRSLSLVPAVGRSHTLSSEDVRLHGTGETESEHPQSEGHVGVELGLQLGVHLRVRLAGHRNVVVRGGRARVVRRHAMTASRHCKGCSGATKQTEGRHGDHSRRG</sequence>
<gene>
    <name evidence="2" type="ORF">PMAYCL1PPCAC_01822</name>
</gene>
<proteinExistence type="predicted"/>
<evidence type="ECO:0000313" key="2">
    <source>
        <dbReference type="EMBL" id="GMR31627.1"/>
    </source>
</evidence>
<evidence type="ECO:0000313" key="3">
    <source>
        <dbReference type="Proteomes" id="UP001328107"/>
    </source>
</evidence>